<dbReference type="GO" id="GO:0033617">
    <property type="term" value="P:mitochondrial respiratory chain complex IV assembly"/>
    <property type="evidence" value="ECO:0007669"/>
    <property type="project" value="InterPro"/>
</dbReference>
<dbReference type="GO" id="GO:0005743">
    <property type="term" value="C:mitochondrial inner membrane"/>
    <property type="evidence" value="ECO:0007669"/>
    <property type="project" value="TreeGrafter"/>
</dbReference>
<proteinExistence type="predicted"/>
<evidence type="ECO:0008006" key="4">
    <source>
        <dbReference type="Google" id="ProtNLM"/>
    </source>
</evidence>
<dbReference type="PANTHER" id="PTHR34923">
    <property type="entry name" value="SMALL INTEGRAL MEMBRANE PROTEIN 20"/>
    <property type="match status" value="1"/>
</dbReference>
<protein>
    <recommendedName>
        <fullName evidence="4">Small integral membrane protein 20-like</fullName>
    </recommendedName>
</protein>
<dbReference type="PANTHER" id="PTHR34923:SF1">
    <property type="entry name" value="SMALL INTEGRAL MEMBRANE PROTEIN 20"/>
    <property type="match status" value="1"/>
</dbReference>
<keyword evidence="1" id="KW-1133">Transmembrane helix</keyword>
<dbReference type="Ensembl" id="ENSMMST00000022848.1">
    <property type="protein sequence ID" value="ENSMMSP00000020700.1"/>
    <property type="gene ID" value="ENSMMSG00000015561.1"/>
</dbReference>
<reference evidence="2" key="1">
    <citation type="submission" date="2025-08" db="UniProtKB">
        <authorList>
            <consortium name="Ensembl"/>
        </authorList>
    </citation>
    <scope>IDENTIFICATION</scope>
</reference>
<keyword evidence="3" id="KW-1185">Reference proteome</keyword>
<reference evidence="2" key="2">
    <citation type="submission" date="2025-09" db="UniProtKB">
        <authorList>
            <consortium name="Ensembl"/>
        </authorList>
    </citation>
    <scope>IDENTIFICATION</scope>
</reference>
<dbReference type="AlphaFoldDB" id="A0A8C6DV47"/>
<keyword evidence="1" id="KW-0812">Transmembrane</keyword>
<dbReference type="GeneTree" id="ENSGT00390000002398"/>
<organism evidence="2 3">
    <name type="scientific">Moschus moschiferus</name>
    <name type="common">Siberian musk deer</name>
    <name type="synonym">Moschus sibiricus</name>
    <dbReference type="NCBI Taxonomy" id="68415"/>
    <lineage>
        <taxon>Eukaryota</taxon>
        <taxon>Metazoa</taxon>
        <taxon>Chordata</taxon>
        <taxon>Craniata</taxon>
        <taxon>Vertebrata</taxon>
        <taxon>Euteleostomi</taxon>
        <taxon>Mammalia</taxon>
        <taxon>Eutheria</taxon>
        <taxon>Laurasiatheria</taxon>
        <taxon>Artiodactyla</taxon>
        <taxon>Ruminantia</taxon>
        <taxon>Pecora</taxon>
        <taxon>Moschidae</taxon>
        <taxon>Moschus</taxon>
    </lineage>
</organism>
<dbReference type="Pfam" id="PF15061">
    <property type="entry name" value="MITRAC7_Phoenixin"/>
    <property type="match status" value="1"/>
</dbReference>
<dbReference type="Proteomes" id="UP000694544">
    <property type="component" value="Unplaced"/>
</dbReference>
<evidence type="ECO:0000313" key="2">
    <source>
        <dbReference type="Ensembl" id="ENSMMSP00000020700.1"/>
    </source>
</evidence>
<feature type="transmembrane region" description="Helical" evidence="1">
    <location>
        <begin position="29"/>
        <end position="47"/>
    </location>
</feature>
<evidence type="ECO:0000256" key="1">
    <source>
        <dbReference type="SAM" id="Phobius"/>
    </source>
</evidence>
<accession>A0A8C6DV47</accession>
<name>A0A8C6DV47_MOSMO</name>
<evidence type="ECO:0000313" key="3">
    <source>
        <dbReference type="Proteomes" id="UP000694544"/>
    </source>
</evidence>
<dbReference type="InterPro" id="IPR027917">
    <property type="entry name" value="MITRAC7/Phoenixin"/>
</dbReference>
<sequence>MAQTAGAGFGESQALGESIRVARNLSTALIFRSFIFLIGVAFYSIYCRPLLRLEEYKGTTINRAGIVQEDVQPSGLKVWSDPFGRK</sequence>
<keyword evidence="1" id="KW-0472">Membrane</keyword>